<feature type="transmembrane region" description="Helical" evidence="7">
    <location>
        <begin position="331"/>
        <end position="352"/>
    </location>
</feature>
<evidence type="ECO:0000256" key="2">
    <source>
        <dbReference type="ARBA" id="ARBA00022448"/>
    </source>
</evidence>
<dbReference type="PIRSF" id="PIRSF006603">
    <property type="entry name" value="DinF"/>
    <property type="match status" value="1"/>
</dbReference>
<feature type="transmembrane region" description="Helical" evidence="7">
    <location>
        <begin position="399"/>
        <end position="417"/>
    </location>
</feature>
<comment type="caution">
    <text evidence="8">The sequence shown here is derived from an EMBL/GenBank/DDBJ whole genome shotgun (WGS) entry which is preliminary data.</text>
</comment>
<gene>
    <name evidence="8" type="ORF">KSV97_09390</name>
    <name evidence="9" type="ORF">KSW06_09365</name>
</gene>
<dbReference type="EMBL" id="JAHOEF010000074">
    <property type="protein sequence ID" value="MBV3383418.1"/>
    <property type="molecule type" value="Genomic_DNA"/>
</dbReference>
<feature type="transmembrane region" description="Helical" evidence="7">
    <location>
        <begin position="206"/>
        <end position="226"/>
    </location>
</feature>
<keyword evidence="6 7" id="KW-0472">Membrane</keyword>
<evidence type="ECO:0000256" key="5">
    <source>
        <dbReference type="ARBA" id="ARBA00022989"/>
    </source>
</evidence>
<keyword evidence="11" id="KW-1185">Reference proteome</keyword>
<feature type="transmembrane region" description="Helical" evidence="7">
    <location>
        <begin position="179"/>
        <end position="200"/>
    </location>
</feature>
<protein>
    <submittedName>
        <fullName evidence="8">MATE family efflux transporter</fullName>
    </submittedName>
</protein>
<name>A0AAW4MSZ1_9FIRM</name>
<dbReference type="PANTHER" id="PTHR43549">
    <property type="entry name" value="MULTIDRUG RESISTANCE PROTEIN YPNP-RELATED"/>
    <property type="match status" value="1"/>
</dbReference>
<dbReference type="NCBIfam" id="TIGR00797">
    <property type="entry name" value="matE"/>
    <property type="match status" value="1"/>
</dbReference>
<dbReference type="AlphaFoldDB" id="A0AAW4MSZ1"/>
<evidence type="ECO:0000313" key="8">
    <source>
        <dbReference type="EMBL" id="MBV3383418.1"/>
    </source>
</evidence>
<dbReference type="PANTHER" id="PTHR43549:SF3">
    <property type="entry name" value="MULTIDRUG RESISTANCE PROTEIN YPNP-RELATED"/>
    <property type="match status" value="1"/>
</dbReference>
<dbReference type="GO" id="GO:0042910">
    <property type="term" value="F:xenobiotic transmembrane transporter activity"/>
    <property type="evidence" value="ECO:0007669"/>
    <property type="project" value="InterPro"/>
</dbReference>
<feature type="transmembrane region" description="Helical" evidence="7">
    <location>
        <begin position="246"/>
        <end position="266"/>
    </location>
</feature>
<accession>A0AAW4MSZ1</accession>
<evidence type="ECO:0000256" key="3">
    <source>
        <dbReference type="ARBA" id="ARBA00022475"/>
    </source>
</evidence>
<evidence type="ECO:0000313" key="9">
    <source>
        <dbReference type="EMBL" id="MBV3393450.1"/>
    </source>
</evidence>
<feature type="transmembrane region" description="Helical" evidence="7">
    <location>
        <begin position="429"/>
        <end position="447"/>
    </location>
</feature>
<dbReference type="EMBL" id="JAHOEL010000074">
    <property type="protein sequence ID" value="MBV3393450.1"/>
    <property type="molecule type" value="Genomic_DNA"/>
</dbReference>
<keyword evidence="2" id="KW-0813">Transport</keyword>
<proteinExistence type="predicted"/>
<evidence type="ECO:0000256" key="4">
    <source>
        <dbReference type="ARBA" id="ARBA00022692"/>
    </source>
</evidence>
<dbReference type="InterPro" id="IPR002528">
    <property type="entry name" value="MATE_fam"/>
</dbReference>
<dbReference type="InterPro" id="IPR052031">
    <property type="entry name" value="Membrane_Transporter-Flippase"/>
</dbReference>
<feature type="transmembrane region" description="Helical" evidence="7">
    <location>
        <begin position="23"/>
        <end position="41"/>
    </location>
</feature>
<keyword evidence="3" id="KW-1003">Cell membrane</keyword>
<evidence type="ECO:0000256" key="1">
    <source>
        <dbReference type="ARBA" id="ARBA00004651"/>
    </source>
</evidence>
<evidence type="ECO:0000313" key="11">
    <source>
        <dbReference type="Proteomes" id="UP001197492"/>
    </source>
</evidence>
<dbReference type="InterPro" id="IPR048279">
    <property type="entry name" value="MdtK-like"/>
</dbReference>
<feature type="transmembrane region" description="Helical" evidence="7">
    <location>
        <begin position="149"/>
        <end position="172"/>
    </location>
</feature>
<evidence type="ECO:0000313" key="10">
    <source>
        <dbReference type="Proteomes" id="UP001196408"/>
    </source>
</evidence>
<dbReference type="Proteomes" id="UP001196408">
    <property type="component" value="Unassembled WGS sequence"/>
</dbReference>
<dbReference type="GO" id="GO:0015297">
    <property type="term" value="F:antiporter activity"/>
    <property type="evidence" value="ECO:0007669"/>
    <property type="project" value="InterPro"/>
</dbReference>
<dbReference type="GO" id="GO:0005886">
    <property type="term" value="C:plasma membrane"/>
    <property type="evidence" value="ECO:0007669"/>
    <property type="project" value="UniProtKB-SubCell"/>
</dbReference>
<dbReference type="Proteomes" id="UP001197492">
    <property type="component" value="Unassembled WGS sequence"/>
</dbReference>
<sequence length="457" mass="50649">MISCINLLGGNNMNQTQDFTKGVIWKQLLFFFFPILIGSFFQQLYNTVDTIIVGQTVGTSALAAVGSTGNLTNLIINFYVGLSTGASVVIAQYYGAQNNKKIHQAVHTSYSLAIVSGILMMLFGLFFSYQCLDAIGTPHDILNDATLYMQLYFLCMIPGAIYNIGAGILRAVGDSKRPLYYLIVCSIVNVVFDFIFVVIFHQGIAGAAIATVIAQSVCAILVTIQLMRTNEVYKLTLSKMKFHLPVLKKIIMIGAPAGIQSTMYSISNIVLQSHINAFGTQTIASWSVYVKIDALFWMMIAAIGAAITTFSGQNYGAHLHDRIKKGTRTALAMAFVMTISISTILCLTGSYITRLFSSDPHIIEECYSLMLFLMPFYFLYCCVEIFSGTMRGCGESIKPMILVCLGICVLRIAWLTFISPHYPTIKGVVVSYPVTWFTTSLLFIIYYKHFKKHHFDA</sequence>
<feature type="transmembrane region" description="Helical" evidence="7">
    <location>
        <begin position="108"/>
        <end position="129"/>
    </location>
</feature>
<organism evidence="8 10">
    <name type="scientific">Catenibacterium mitsuokai</name>
    <dbReference type="NCBI Taxonomy" id="100886"/>
    <lineage>
        <taxon>Bacteria</taxon>
        <taxon>Bacillati</taxon>
        <taxon>Bacillota</taxon>
        <taxon>Erysipelotrichia</taxon>
        <taxon>Erysipelotrichales</taxon>
        <taxon>Coprobacillaceae</taxon>
        <taxon>Catenibacterium</taxon>
    </lineage>
</organism>
<dbReference type="Pfam" id="PF01554">
    <property type="entry name" value="MatE"/>
    <property type="match status" value="2"/>
</dbReference>
<keyword evidence="5 7" id="KW-1133">Transmembrane helix</keyword>
<evidence type="ECO:0000256" key="6">
    <source>
        <dbReference type="ARBA" id="ARBA00023136"/>
    </source>
</evidence>
<comment type="subcellular location">
    <subcellularLocation>
        <location evidence="1">Cell membrane</location>
        <topology evidence="1">Multi-pass membrane protein</topology>
    </subcellularLocation>
</comment>
<keyword evidence="4 7" id="KW-0812">Transmembrane</keyword>
<dbReference type="CDD" id="cd13138">
    <property type="entry name" value="MATE_yoeA_like"/>
    <property type="match status" value="1"/>
</dbReference>
<feature type="transmembrane region" description="Helical" evidence="7">
    <location>
        <begin position="74"/>
        <end position="96"/>
    </location>
</feature>
<feature type="transmembrane region" description="Helical" evidence="7">
    <location>
        <begin position="367"/>
        <end position="387"/>
    </location>
</feature>
<evidence type="ECO:0000256" key="7">
    <source>
        <dbReference type="SAM" id="Phobius"/>
    </source>
</evidence>
<feature type="transmembrane region" description="Helical" evidence="7">
    <location>
        <begin position="286"/>
        <end position="310"/>
    </location>
</feature>
<reference evidence="8 11" key="1">
    <citation type="submission" date="2021-06" db="EMBL/GenBank/DDBJ databases">
        <title>Collection of gut derived symbiotic bacterial strains cultured from healthy donors.</title>
        <authorList>
            <person name="Lin H."/>
            <person name="Littmann E."/>
            <person name="Pamer E.G."/>
        </authorList>
    </citation>
    <scope>NUCLEOTIDE SEQUENCE</scope>
    <source>
        <strain evidence="9 11">MSK.21.70</strain>
        <strain evidence="8">MSK.21.82</strain>
    </source>
</reference>